<dbReference type="AlphaFoldDB" id="A0A386PQ48"/>
<dbReference type="Proteomes" id="UP000275571">
    <property type="component" value="Plasmid lp129"/>
</dbReference>
<reference evidence="1 2" key="1">
    <citation type="journal article" date="2018" name="Infect. Genet. Evol.">
        <title>Genome-wide analysis of Borrelia turcica and 'Candidatus Borrelia tachyglossi' shows relapsing fever-like genomes with unique genomic links to Lyme disease Borrelia.</title>
        <authorList>
            <person name="Gofton A.W."/>
            <person name="Margos G."/>
            <person name="Fingerle V."/>
            <person name="Hepner S."/>
            <person name="Loh S.M."/>
            <person name="Ryan U."/>
            <person name="Irwin P."/>
            <person name="Oskam C.L."/>
        </authorList>
    </citation>
    <scope>NUCLEOTIDE SEQUENCE [LARGE SCALE GENOMIC DNA]</scope>
    <source>
        <strain evidence="1 2">IST7</strain>
        <plasmid evidence="1">lp129</plasmid>
    </source>
</reference>
<gene>
    <name evidence="1" type="ORF">DB313_05205</name>
</gene>
<dbReference type="RefSeq" id="WP_120104817.1">
    <property type="nucleotide sequence ID" value="NZ_CP028885.1"/>
</dbReference>
<evidence type="ECO:0000313" key="2">
    <source>
        <dbReference type="Proteomes" id="UP000275571"/>
    </source>
</evidence>
<sequence>MKNKITDEEYNLPRVQPTMIDYINISEDYMDIYDIQKECLKELLGDCEIEEGGDISVGEMGSVELDIFGETSEIENERGILRIIRNEDQTVNICFRGKVEE</sequence>
<dbReference type="KEGG" id="btur:DB313_05205"/>
<proteinExistence type="predicted"/>
<name>A0A386PQ48_9SPIR</name>
<geneLocation type="plasmid" evidence="1 2">
    <name>lp129</name>
</geneLocation>
<accession>A0A386PQ48</accession>
<keyword evidence="2" id="KW-1185">Reference proteome</keyword>
<organism evidence="1 2">
    <name type="scientific">Borrelia turcica IST7</name>
    <dbReference type="NCBI Taxonomy" id="1104446"/>
    <lineage>
        <taxon>Bacteria</taxon>
        <taxon>Pseudomonadati</taxon>
        <taxon>Spirochaetota</taxon>
        <taxon>Spirochaetia</taxon>
        <taxon>Spirochaetales</taxon>
        <taxon>Borreliaceae</taxon>
        <taxon>Borrelia</taxon>
    </lineage>
</organism>
<keyword evidence="1" id="KW-0614">Plasmid</keyword>
<protein>
    <submittedName>
        <fullName evidence="1">Uncharacterized protein</fullName>
    </submittedName>
</protein>
<evidence type="ECO:0000313" key="1">
    <source>
        <dbReference type="EMBL" id="AYE36897.1"/>
    </source>
</evidence>
<dbReference type="EMBL" id="CP028885">
    <property type="protein sequence ID" value="AYE36897.1"/>
    <property type="molecule type" value="Genomic_DNA"/>
</dbReference>